<dbReference type="InParanoid" id="A0A0P0XGF7"/>
<dbReference type="AlphaFoldDB" id="A0A0P0XGF7"/>
<keyword evidence="2" id="KW-1185">Reference proteome</keyword>
<organism evidence="1 2">
    <name type="scientific">Oryza sativa subsp. japonica</name>
    <name type="common">Rice</name>
    <dbReference type="NCBI Taxonomy" id="39947"/>
    <lineage>
        <taxon>Eukaryota</taxon>
        <taxon>Viridiplantae</taxon>
        <taxon>Streptophyta</taxon>
        <taxon>Embryophyta</taxon>
        <taxon>Tracheophyta</taxon>
        <taxon>Spermatophyta</taxon>
        <taxon>Magnoliopsida</taxon>
        <taxon>Liliopsida</taxon>
        <taxon>Poales</taxon>
        <taxon>Poaceae</taxon>
        <taxon>BOP clade</taxon>
        <taxon>Oryzoideae</taxon>
        <taxon>Oryzeae</taxon>
        <taxon>Oryzinae</taxon>
        <taxon>Oryza</taxon>
        <taxon>Oryza sativa</taxon>
    </lineage>
</organism>
<dbReference type="Proteomes" id="UP000059680">
    <property type="component" value="Chromosome 8"/>
</dbReference>
<evidence type="ECO:0000313" key="1">
    <source>
        <dbReference type="EMBL" id="BAT05750.1"/>
    </source>
</evidence>
<dbReference type="PaxDb" id="39947-A0A0P0XGF7"/>
<name>A0A0P0XGF7_ORYSJ</name>
<protein>
    <submittedName>
        <fullName evidence="1">Os08g0459333 protein</fullName>
    </submittedName>
</protein>
<proteinExistence type="predicted"/>
<dbReference type="Gramene" id="Os08t0459333-00">
    <property type="protein sequence ID" value="Os08t0459333-00"/>
    <property type="gene ID" value="Os08g0459333"/>
</dbReference>
<reference evidence="2" key="1">
    <citation type="journal article" date="2005" name="Nature">
        <title>The map-based sequence of the rice genome.</title>
        <authorList>
            <consortium name="International rice genome sequencing project (IRGSP)"/>
            <person name="Matsumoto T."/>
            <person name="Wu J."/>
            <person name="Kanamori H."/>
            <person name="Katayose Y."/>
            <person name="Fujisawa M."/>
            <person name="Namiki N."/>
            <person name="Mizuno H."/>
            <person name="Yamamoto K."/>
            <person name="Antonio B.A."/>
            <person name="Baba T."/>
            <person name="Sakata K."/>
            <person name="Nagamura Y."/>
            <person name="Aoki H."/>
            <person name="Arikawa K."/>
            <person name="Arita K."/>
            <person name="Bito T."/>
            <person name="Chiden Y."/>
            <person name="Fujitsuka N."/>
            <person name="Fukunaka R."/>
            <person name="Hamada M."/>
            <person name="Harada C."/>
            <person name="Hayashi A."/>
            <person name="Hijishita S."/>
            <person name="Honda M."/>
            <person name="Hosokawa S."/>
            <person name="Ichikawa Y."/>
            <person name="Idonuma A."/>
            <person name="Iijima M."/>
            <person name="Ikeda M."/>
            <person name="Ikeno M."/>
            <person name="Ito K."/>
            <person name="Ito S."/>
            <person name="Ito T."/>
            <person name="Ito Y."/>
            <person name="Ito Y."/>
            <person name="Iwabuchi A."/>
            <person name="Kamiya K."/>
            <person name="Karasawa W."/>
            <person name="Kurita K."/>
            <person name="Katagiri S."/>
            <person name="Kikuta A."/>
            <person name="Kobayashi H."/>
            <person name="Kobayashi N."/>
            <person name="Machita K."/>
            <person name="Maehara T."/>
            <person name="Masukawa M."/>
            <person name="Mizubayashi T."/>
            <person name="Mukai Y."/>
            <person name="Nagasaki H."/>
            <person name="Nagata Y."/>
            <person name="Naito S."/>
            <person name="Nakashima M."/>
            <person name="Nakama Y."/>
            <person name="Nakamichi Y."/>
            <person name="Nakamura M."/>
            <person name="Meguro A."/>
            <person name="Negishi M."/>
            <person name="Ohta I."/>
            <person name="Ohta T."/>
            <person name="Okamoto M."/>
            <person name="Ono N."/>
            <person name="Saji S."/>
            <person name="Sakaguchi M."/>
            <person name="Sakai K."/>
            <person name="Shibata M."/>
            <person name="Shimokawa T."/>
            <person name="Song J."/>
            <person name="Takazaki Y."/>
            <person name="Terasawa K."/>
            <person name="Tsugane M."/>
            <person name="Tsuji K."/>
            <person name="Ueda S."/>
            <person name="Waki K."/>
            <person name="Yamagata H."/>
            <person name="Yamamoto M."/>
            <person name="Yamamoto S."/>
            <person name="Yamane H."/>
            <person name="Yoshiki S."/>
            <person name="Yoshihara R."/>
            <person name="Yukawa K."/>
            <person name="Zhong H."/>
            <person name="Yano M."/>
            <person name="Yuan Q."/>
            <person name="Ouyang S."/>
            <person name="Liu J."/>
            <person name="Jones K.M."/>
            <person name="Gansberger K."/>
            <person name="Moffat K."/>
            <person name="Hill J."/>
            <person name="Bera J."/>
            <person name="Fadrosh D."/>
            <person name="Jin S."/>
            <person name="Johri S."/>
            <person name="Kim M."/>
            <person name="Overton L."/>
            <person name="Reardon M."/>
            <person name="Tsitrin T."/>
            <person name="Vuong H."/>
            <person name="Weaver B."/>
            <person name="Ciecko A."/>
            <person name="Tallon L."/>
            <person name="Jackson J."/>
            <person name="Pai G."/>
            <person name="Aken S.V."/>
            <person name="Utterback T."/>
            <person name="Reidmuller S."/>
            <person name="Feldblyum T."/>
            <person name="Hsiao J."/>
            <person name="Zismann V."/>
            <person name="Iobst S."/>
            <person name="de Vazeille A.R."/>
            <person name="Buell C.R."/>
            <person name="Ying K."/>
            <person name="Li Y."/>
            <person name="Lu T."/>
            <person name="Huang Y."/>
            <person name="Zhao Q."/>
            <person name="Feng Q."/>
            <person name="Zhang L."/>
            <person name="Zhu J."/>
            <person name="Weng Q."/>
            <person name="Mu J."/>
            <person name="Lu Y."/>
            <person name="Fan D."/>
            <person name="Liu Y."/>
            <person name="Guan J."/>
            <person name="Zhang Y."/>
            <person name="Yu S."/>
            <person name="Liu X."/>
            <person name="Zhang Y."/>
            <person name="Hong G."/>
            <person name="Han B."/>
            <person name="Choisne N."/>
            <person name="Demange N."/>
            <person name="Orjeda G."/>
            <person name="Samain S."/>
            <person name="Cattolico L."/>
            <person name="Pelletier E."/>
            <person name="Couloux A."/>
            <person name="Segurens B."/>
            <person name="Wincker P."/>
            <person name="D'Hont A."/>
            <person name="Scarpelli C."/>
            <person name="Weissenbach J."/>
            <person name="Salanoubat M."/>
            <person name="Quetier F."/>
            <person name="Yu Y."/>
            <person name="Kim H.R."/>
            <person name="Rambo T."/>
            <person name="Currie J."/>
            <person name="Collura K."/>
            <person name="Luo M."/>
            <person name="Yang T."/>
            <person name="Ammiraju J.S.S."/>
            <person name="Engler F."/>
            <person name="Soderlund C."/>
            <person name="Wing R.A."/>
            <person name="Palmer L.E."/>
            <person name="de la Bastide M."/>
            <person name="Spiegel L."/>
            <person name="Nascimento L."/>
            <person name="Zutavern T."/>
            <person name="O'Shaughnessy A."/>
            <person name="Dike S."/>
            <person name="Dedhia N."/>
            <person name="Preston R."/>
            <person name="Balija V."/>
            <person name="McCombie W.R."/>
            <person name="Chow T."/>
            <person name="Chen H."/>
            <person name="Chung M."/>
            <person name="Chen C."/>
            <person name="Shaw J."/>
            <person name="Wu H."/>
            <person name="Hsiao K."/>
            <person name="Chao Y."/>
            <person name="Chu M."/>
            <person name="Cheng C."/>
            <person name="Hour A."/>
            <person name="Lee P."/>
            <person name="Lin S."/>
            <person name="Lin Y."/>
            <person name="Liou J."/>
            <person name="Liu S."/>
            <person name="Hsing Y."/>
            <person name="Raghuvanshi S."/>
            <person name="Mohanty A."/>
            <person name="Bharti A.K."/>
            <person name="Gaur A."/>
            <person name="Gupta V."/>
            <person name="Kumar D."/>
            <person name="Ravi V."/>
            <person name="Vij S."/>
            <person name="Kapur A."/>
            <person name="Khurana P."/>
            <person name="Khurana P."/>
            <person name="Khurana J.P."/>
            <person name="Tyagi A.K."/>
            <person name="Gaikwad K."/>
            <person name="Singh A."/>
            <person name="Dalal V."/>
            <person name="Srivastava S."/>
            <person name="Dixit A."/>
            <person name="Pal A.K."/>
            <person name="Ghazi I.A."/>
            <person name="Yadav M."/>
            <person name="Pandit A."/>
            <person name="Bhargava A."/>
            <person name="Sureshbabu K."/>
            <person name="Batra K."/>
            <person name="Sharma T.R."/>
            <person name="Mohapatra T."/>
            <person name="Singh N.K."/>
            <person name="Messing J."/>
            <person name="Nelson A.B."/>
            <person name="Fuks G."/>
            <person name="Kavchok S."/>
            <person name="Keizer G."/>
            <person name="Linton E."/>
            <person name="Llaca V."/>
            <person name="Song R."/>
            <person name="Tanyolac B."/>
            <person name="Young S."/>
            <person name="Ho-Il K."/>
            <person name="Hahn J.H."/>
            <person name="Sangsakoo G."/>
            <person name="Vanavichit A."/>
            <person name="de Mattos Luiz.A.T."/>
            <person name="Zimmer P.D."/>
            <person name="Malone G."/>
            <person name="Dellagostin O."/>
            <person name="de Oliveira A.C."/>
            <person name="Bevan M."/>
            <person name="Bancroft I."/>
            <person name="Minx P."/>
            <person name="Cordum H."/>
            <person name="Wilson R."/>
            <person name="Cheng Z."/>
            <person name="Jin W."/>
            <person name="Jiang J."/>
            <person name="Leong S.A."/>
            <person name="Iwama H."/>
            <person name="Gojobori T."/>
            <person name="Itoh T."/>
            <person name="Niimura Y."/>
            <person name="Fujii Y."/>
            <person name="Habara T."/>
            <person name="Sakai H."/>
            <person name="Sato Y."/>
            <person name="Wilson G."/>
            <person name="Kumar K."/>
            <person name="McCouch S."/>
            <person name="Juretic N."/>
            <person name="Hoen D."/>
            <person name="Wright S."/>
            <person name="Bruskiewich R."/>
            <person name="Bureau T."/>
            <person name="Miyao A."/>
            <person name="Hirochika H."/>
            <person name="Nishikawa T."/>
            <person name="Kadowaki K."/>
            <person name="Sugiura M."/>
            <person name="Burr B."/>
            <person name="Sasaki T."/>
        </authorList>
    </citation>
    <scope>NUCLEOTIDE SEQUENCE [LARGE SCALE GENOMIC DNA]</scope>
    <source>
        <strain evidence="2">cv. Nipponbare</strain>
    </source>
</reference>
<evidence type="ECO:0000313" key="2">
    <source>
        <dbReference type="Proteomes" id="UP000059680"/>
    </source>
</evidence>
<gene>
    <name evidence="1" type="ordered locus">Os08g0459333</name>
    <name evidence="1" type="ORF">OSNPB_080459333</name>
</gene>
<reference evidence="1 2" key="2">
    <citation type="journal article" date="2013" name="Plant Cell Physiol.">
        <title>Rice Annotation Project Database (RAP-DB): an integrative and interactive database for rice genomics.</title>
        <authorList>
            <person name="Sakai H."/>
            <person name="Lee S.S."/>
            <person name="Tanaka T."/>
            <person name="Numa H."/>
            <person name="Kim J."/>
            <person name="Kawahara Y."/>
            <person name="Wakimoto H."/>
            <person name="Yang C.C."/>
            <person name="Iwamoto M."/>
            <person name="Abe T."/>
            <person name="Yamada Y."/>
            <person name="Muto A."/>
            <person name="Inokuchi H."/>
            <person name="Ikemura T."/>
            <person name="Matsumoto T."/>
            <person name="Sasaki T."/>
            <person name="Itoh T."/>
        </authorList>
    </citation>
    <scope>NUCLEOTIDE SEQUENCE [LARGE SCALE GENOMIC DNA]</scope>
    <source>
        <strain evidence="2">cv. Nipponbare</strain>
    </source>
</reference>
<accession>A0A0P0XGF7</accession>
<sequence length="142" mass="15633">MLFNPDRVQLLRKEKNSAAATRVFYWFSEAKFQTRSKTSKRMVQQHISTQTHKAKTQAAEKSSAATSLHVPAPIETAALAPMQSSLLPLKHPGRTDLGTPPSTLKLVVGFPLLNKTHQKYGPPPEVPLTAAPTSVWFLLCST</sequence>
<reference evidence="1 2" key="3">
    <citation type="journal article" date="2013" name="Rice">
        <title>Improvement of the Oryza sativa Nipponbare reference genome using next generation sequence and optical map data.</title>
        <authorList>
            <person name="Kawahara Y."/>
            <person name="de la Bastide M."/>
            <person name="Hamilton J.P."/>
            <person name="Kanamori H."/>
            <person name="McCombie W.R."/>
            <person name="Ouyang S."/>
            <person name="Schwartz D.C."/>
            <person name="Tanaka T."/>
            <person name="Wu J."/>
            <person name="Zhou S."/>
            <person name="Childs K.L."/>
            <person name="Davidson R.M."/>
            <person name="Lin H."/>
            <person name="Quesada-Ocampo L."/>
            <person name="Vaillancourt B."/>
            <person name="Sakai H."/>
            <person name="Lee S.S."/>
            <person name="Kim J."/>
            <person name="Numa H."/>
            <person name="Itoh T."/>
            <person name="Buell C.R."/>
            <person name="Matsumoto T."/>
        </authorList>
    </citation>
    <scope>NUCLEOTIDE SEQUENCE [LARGE SCALE GENOMIC DNA]</scope>
    <source>
        <strain evidence="2">cv. Nipponbare</strain>
    </source>
</reference>
<dbReference type="EMBL" id="AP014964">
    <property type="protein sequence ID" value="BAT05750.1"/>
    <property type="molecule type" value="Genomic_DNA"/>
</dbReference>